<dbReference type="EMBL" id="KQ964247">
    <property type="protein sequence ID" value="KXJ93818.1"/>
    <property type="molecule type" value="Genomic_DNA"/>
</dbReference>
<feature type="compositionally biased region" description="Low complexity" evidence="1">
    <location>
        <begin position="257"/>
        <end position="275"/>
    </location>
</feature>
<gene>
    <name evidence="2" type="ORF">Micbo1qcDRAFT_172711</name>
</gene>
<evidence type="ECO:0000256" key="1">
    <source>
        <dbReference type="SAM" id="MobiDB-lite"/>
    </source>
</evidence>
<feature type="region of interest" description="Disordered" evidence="1">
    <location>
        <begin position="257"/>
        <end position="326"/>
    </location>
</feature>
<reference evidence="3" key="1">
    <citation type="submission" date="2016-02" db="EMBL/GenBank/DDBJ databases">
        <title>Draft genome sequence of Microdochium bolleyi, a fungal endophyte of beachgrass.</title>
        <authorList>
            <consortium name="DOE Joint Genome Institute"/>
            <person name="David A.S."/>
            <person name="May G."/>
            <person name="Haridas S."/>
            <person name="Lim J."/>
            <person name="Wang M."/>
            <person name="Labutti K."/>
            <person name="Lipzen A."/>
            <person name="Barry K."/>
            <person name="Grigoriev I.V."/>
        </authorList>
    </citation>
    <scope>NUCLEOTIDE SEQUENCE [LARGE SCALE GENOMIC DNA]</scope>
    <source>
        <strain evidence="3">J235TASD1</strain>
    </source>
</reference>
<feature type="compositionally biased region" description="Polar residues" evidence="1">
    <location>
        <begin position="346"/>
        <end position="369"/>
    </location>
</feature>
<feature type="compositionally biased region" description="Low complexity" evidence="1">
    <location>
        <begin position="381"/>
        <end position="396"/>
    </location>
</feature>
<dbReference type="AlphaFoldDB" id="A0A136J9U6"/>
<evidence type="ECO:0000313" key="2">
    <source>
        <dbReference type="EMBL" id="KXJ93818.1"/>
    </source>
</evidence>
<feature type="compositionally biased region" description="Polar residues" evidence="1">
    <location>
        <begin position="300"/>
        <end position="310"/>
    </location>
</feature>
<accession>A0A136J9U6</accession>
<proteinExistence type="predicted"/>
<name>A0A136J9U6_9PEZI</name>
<dbReference type="InParanoid" id="A0A136J9U6"/>
<protein>
    <submittedName>
        <fullName evidence="2">Uncharacterized protein</fullName>
    </submittedName>
</protein>
<dbReference type="Proteomes" id="UP000070501">
    <property type="component" value="Unassembled WGS sequence"/>
</dbReference>
<feature type="compositionally biased region" description="Low complexity" evidence="1">
    <location>
        <begin position="282"/>
        <end position="299"/>
    </location>
</feature>
<sequence length="406" mass="42310">MANIQVSVPAARVSIMVNSAWLLGKGAITAEQYNLICGFMEGDSTELPESTPGYKGGEAPSLCAHGDDQHKRLLQGHVKQNQQPIDFKTAYTNGFHEPAPVFPGLAGTPIVAAVQKDLLPVWGPIGDQNGRATYPAHERLTPVSQATQTTNINNAASTTTAAAAAIVTPHKPLLLGPYKNSSPATAGTGAGAYGAAPSPTAAAAGHSAALSVSPRTAQDIKNEFALKVRAAAANNSSENNGKAPSPSVAVSAVIPQPHSQPQQQSLPHQQEQQQAQPPPHLRQPLQQQTPQPQTSRPQQYATTVLSQRASPQKPAAPQDDGSWGEKQAEDFKKRLALIGVPAATPATASVHRQSMTEPSPATAVSTTDGGLQENRKPTPAPTSATTNSGASGGAASVKPSQWENWW</sequence>
<evidence type="ECO:0000313" key="3">
    <source>
        <dbReference type="Proteomes" id="UP000070501"/>
    </source>
</evidence>
<dbReference type="OrthoDB" id="10633896at2759"/>
<feature type="region of interest" description="Disordered" evidence="1">
    <location>
        <begin position="344"/>
        <end position="406"/>
    </location>
</feature>
<organism evidence="2 3">
    <name type="scientific">Microdochium bolleyi</name>
    <dbReference type="NCBI Taxonomy" id="196109"/>
    <lineage>
        <taxon>Eukaryota</taxon>
        <taxon>Fungi</taxon>
        <taxon>Dikarya</taxon>
        <taxon>Ascomycota</taxon>
        <taxon>Pezizomycotina</taxon>
        <taxon>Sordariomycetes</taxon>
        <taxon>Xylariomycetidae</taxon>
        <taxon>Xylariales</taxon>
        <taxon>Microdochiaceae</taxon>
        <taxon>Microdochium</taxon>
    </lineage>
</organism>
<keyword evidence="3" id="KW-1185">Reference proteome</keyword>